<keyword evidence="3" id="KW-1185">Reference proteome</keyword>
<evidence type="ECO:0000256" key="1">
    <source>
        <dbReference type="SAM" id="MobiDB-lite"/>
    </source>
</evidence>
<accession>A0A6A6RE59</accession>
<reference evidence="2" key="1">
    <citation type="journal article" date="2020" name="Stud. Mycol.">
        <title>101 Dothideomycetes genomes: a test case for predicting lifestyles and emergence of pathogens.</title>
        <authorList>
            <person name="Haridas S."/>
            <person name="Albert R."/>
            <person name="Binder M."/>
            <person name="Bloem J."/>
            <person name="Labutti K."/>
            <person name="Salamov A."/>
            <person name="Andreopoulos B."/>
            <person name="Baker S."/>
            <person name="Barry K."/>
            <person name="Bills G."/>
            <person name="Bluhm B."/>
            <person name="Cannon C."/>
            <person name="Castanera R."/>
            <person name="Culley D."/>
            <person name="Daum C."/>
            <person name="Ezra D."/>
            <person name="Gonzalez J."/>
            <person name="Henrissat B."/>
            <person name="Kuo A."/>
            <person name="Liang C."/>
            <person name="Lipzen A."/>
            <person name="Lutzoni F."/>
            <person name="Magnuson J."/>
            <person name="Mondo S."/>
            <person name="Nolan M."/>
            <person name="Ohm R."/>
            <person name="Pangilinan J."/>
            <person name="Park H.-J."/>
            <person name="Ramirez L."/>
            <person name="Alfaro M."/>
            <person name="Sun H."/>
            <person name="Tritt A."/>
            <person name="Yoshinaga Y."/>
            <person name="Zwiers L.-H."/>
            <person name="Turgeon B."/>
            <person name="Goodwin S."/>
            <person name="Spatafora J."/>
            <person name="Crous P."/>
            <person name="Grigoriev I."/>
        </authorList>
    </citation>
    <scope>NUCLEOTIDE SEQUENCE</scope>
    <source>
        <strain evidence="2">CBS 269.34</strain>
    </source>
</reference>
<organism evidence="2 3">
    <name type="scientific">Lophium mytilinum</name>
    <dbReference type="NCBI Taxonomy" id="390894"/>
    <lineage>
        <taxon>Eukaryota</taxon>
        <taxon>Fungi</taxon>
        <taxon>Dikarya</taxon>
        <taxon>Ascomycota</taxon>
        <taxon>Pezizomycotina</taxon>
        <taxon>Dothideomycetes</taxon>
        <taxon>Pleosporomycetidae</taxon>
        <taxon>Mytilinidiales</taxon>
        <taxon>Mytilinidiaceae</taxon>
        <taxon>Lophium</taxon>
    </lineage>
</organism>
<evidence type="ECO:0000313" key="3">
    <source>
        <dbReference type="Proteomes" id="UP000799750"/>
    </source>
</evidence>
<sequence length="178" mass="19102">MNTERSQDTHESFARDELDLNPTPKSGELSDEVRSLAHQHEWGRVATKSETGSGGAQRKLTETEMLDAGPNDEITRSGQGLPSSSHYGDSRSFSSARAEPATMSTLAQERDSSSAKLTVRGPECNLTGTPLSAGMQEIGHSLADSSTLGAAIYLTPICDHRASRACDYENSANSSWLK</sequence>
<dbReference type="Proteomes" id="UP000799750">
    <property type="component" value="Unassembled WGS sequence"/>
</dbReference>
<dbReference type="AlphaFoldDB" id="A0A6A6RE59"/>
<feature type="compositionally biased region" description="Basic and acidic residues" evidence="1">
    <location>
        <begin position="1"/>
        <end position="18"/>
    </location>
</feature>
<feature type="compositionally biased region" description="Polar residues" evidence="1">
    <location>
        <begin position="76"/>
        <end position="95"/>
    </location>
</feature>
<dbReference type="EMBL" id="MU004181">
    <property type="protein sequence ID" value="KAF2502020.1"/>
    <property type="molecule type" value="Genomic_DNA"/>
</dbReference>
<evidence type="ECO:0000313" key="2">
    <source>
        <dbReference type="EMBL" id="KAF2502020.1"/>
    </source>
</evidence>
<proteinExistence type="predicted"/>
<name>A0A6A6RE59_9PEZI</name>
<dbReference type="OrthoDB" id="5353066at2759"/>
<feature type="region of interest" description="Disordered" evidence="1">
    <location>
        <begin position="1"/>
        <end position="117"/>
    </location>
</feature>
<feature type="compositionally biased region" description="Basic and acidic residues" evidence="1">
    <location>
        <begin position="31"/>
        <end position="43"/>
    </location>
</feature>
<gene>
    <name evidence="2" type="ORF">BU16DRAFT_587200</name>
</gene>
<protein>
    <submittedName>
        <fullName evidence="2">Uncharacterized protein</fullName>
    </submittedName>
</protein>